<proteinExistence type="predicted"/>
<evidence type="ECO:0000313" key="2">
    <source>
        <dbReference type="EMBL" id="MDO7899866.1"/>
    </source>
</evidence>
<keyword evidence="3" id="KW-1185">Reference proteome</keyword>
<dbReference type="EMBL" id="JAUQOP010000053">
    <property type="protein sequence ID" value="MDO7899866.1"/>
    <property type="molecule type" value="Genomic_DNA"/>
</dbReference>
<dbReference type="Proteomes" id="UP001228019">
    <property type="component" value="Unassembled WGS sequence"/>
</dbReference>
<reference evidence="2 3" key="1">
    <citation type="submission" date="2023-07" db="EMBL/GenBank/DDBJ databases">
        <title>Identification of four novel Pseudomonas species associated with bacterial leaf spot of cucurbits.</title>
        <authorList>
            <person name="Fullem K.R."/>
        </authorList>
    </citation>
    <scope>NUCLEOTIDE SEQUENCE [LARGE SCALE GENOMIC DNA]</scope>
    <source>
        <strain evidence="2 3">K18</strain>
    </source>
</reference>
<dbReference type="RefSeq" id="WP_304556794.1">
    <property type="nucleotide sequence ID" value="NZ_JAUQOP010000053.1"/>
</dbReference>
<evidence type="ECO:0000256" key="1">
    <source>
        <dbReference type="SAM" id="MobiDB-lite"/>
    </source>
</evidence>
<feature type="region of interest" description="Disordered" evidence="1">
    <location>
        <begin position="30"/>
        <end position="58"/>
    </location>
</feature>
<accession>A0ABT9C4Y9</accession>
<comment type="caution">
    <text evidence="2">The sequence shown here is derived from an EMBL/GenBank/DDBJ whole genome shotgun (WGS) entry which is preliminary data.</text>
</comment>
<protein>
    <submittedName>
        <fullName evidence="2">Uncharacterized protein</fullName>
    </submittedName>
</protein>
<gene>
    <name evidence="2" type="ORF">Q6A48_23515</name>
</gene>
<evidence type="ECO:0000313" key="3">
    <source>
        <dbReference type="Proteomes" id="UP001228019"/>
    </source>
</evidence>
<organism evidence="2 3">
    <name type="scientific">Pseudomonas citrulli</name>
    <dbReference type="NCBI Taxonomy" id="3064347"/>
    <lineage>
        <taxon>Bacteria</taxon>
        <taxon>Pseudomonadati</taxon>
        <taxon>Pseudomonadota</taxon>
        <taxon>Gammaproteobacteria</taxon>
        <taxon>Pseudomonadales</taxon>
        <taxon>Pseudomonadaceae</taxon>
        <taxon>Pseudomonas</taxon>
    </lineage>
</organism>
<name>A0ABT9C4Y9_9PSED</name>
<sequence>MTQKPDGIARLKNCPTKGDEIRRAIAQSRKDFLPAEADEAEEAVPGQPPAQPLDHRDD</sequence>